<protein>
    <recommendedName>
        <fullName evidence="3">DUF2442 domain-containing protein</fullName>
    </recommendedName>
</protein>
<sequence>MEKNRGGSIKIVDSLDLGKKSGDRFENHPAKFRFNASAGFEWPDLAKPPYPYEALPAAKIEEAVKQHAGPQ</sequence>
<keyword evidence="2" id="KW-1185">Reference proteome</keyword>
<organism evidence="1 2">
    <name type="scientific">Luteolibacter arcticus</name>
    <dbReference type="NCBI Taxonomy" id="1581411"/>
    <lineage>
        <taxon>Bacteria</taxon>
        <taxon>Pseudomonadati</taxon>
        <taxon>Verrucomicrobiota</taxon>
        <taxon>Verrucomicrobiia</taxon>
        <taxon>Verrucomicrobiales</taxon>
        <taxon>Verrucomicrobiaceae</taxon>
        <taxon>Luteolibacter</taxon>
    </lineage>
</organism>
<evidence type="ECO:0000313" key="2">
    <source>
        <dbReference type="Proteomes" id="UP001320876"/>
    </source>
</evidence>
<evidence type="ECO:0008006" key="3">
    <source>
        <dbReference type="Google" id="ProtNLM"/>
    </source>
</evidence>
<name>A0ABT3GCN3_9BACT</name>
<accession>A0ABT3GCN3</accession>
<dbReference type="Proteomes" id="UP001320876">
    <property type="component" value="Unassembled WGS sequence"/>
</dbReference>
<gene>
    <name evidence="1" type="ORF">OKA05_01470</name>
</gene>
<proteinExistence type="predicted"/>
<reference evidence="1 2" key="1">
    <citation type="submission" date="2022-10" db="EMBL/GenBank/DDBJ databases">
        <title>Luteolibacter arcticus strain CCTCC AB 2014275, whole genome shotgun sequencing project.</title>
        <authorList>
            <person name="Zhao G."/>
            <person name="Shen L."/>
        </authorList>
    </citation>
    <scope>NUCLEOTIDE SEQUENCE [LARGE SCALE GENOMIC DNA]</scope>
    <source>
        <strain evidence="1 2">CCTCC AB 2014275</strain>
    </source>
</reference>
<comment type="caution">
    <text evidence="1">The sequence shown here is derived from an EMBL/GenBank/DDBJ whole genome shotgun (WGS) entry which is preliminary data.</text>
</comment>
<dbReference type="EMBL" id="JAPDDT010000001">
    <property type="protein sequence ID" value="MCW1921201.1"/>
    <property type="molecule type" value="Genomic_DNA"/>
</dbReference>
<evidence type="ECO:0000313" key="1">
    <source>
        <dbReference type="EMBL" id="MCW1921201.1"/>
    </source>
</evidence>
<dbReference type="RefSeq" id="WP_264485310.1">
    <property type="nucleotide sequence ID" value="NZ_JAPDDT010000001.1"/>
</dbReference>